<dbReference type="InterPro" id="IPR045073">
    <property type="entry name" value="Omega/Tau-like"/>
</dbReference>
<evidence type="ECO:0000256" key="3">
    <source>
        <dbReference type="ARBA" id="ARBA00047960"/>
    </source>
</evidence>
<dbReference type="FunFam" id="3.40.30.10:FF:000014">
    <property type="entry name" value="Tau class glutathione S-transferase"/>
    <property type="match status" value="1"/>
</dbReference>
<comment type="catalytic activity">
    <reaction evidence="3">
        <text>RX + glutathione = an S-substituted glutathione + a halide anion + H(+)</text>
        <dbReference type="Rhea" id="RHEA:16437"/>
        <dbReference type="ChEBI" id="CHEBI:15378"/>
        <dbReference type="ChEBI" id="CHEBI:16042"/>
        <dbReference type="ChEBI" id="CHEBI:17792"/>
        <dbReference type="ChEBI" id="CHEBI:57925"/>
        <dbReference type="ChEBI" id="CHEBI:90779"/>
        <dbReference type="EC" id="2.5.1.18"/>
    </reaction>
</comment>
<dbReference type="GO" id="GO:0004364">
    <property type="term" value="F:glutathione transferase activity"/>
    <property type="evidence" value="ECO:0007669"/>
    <property type="project" value="UniProtKB-EC"/>
</dbReference>
<keyword evidence="8" id="KW-1185">Reference proteome</keyword>
<dbReference type="GO" id="GO:0005737">
    <property type="term" value="C:cytoplasm"/>
    <property type="evidence" value="ECO:0007669"/>
    <property type="project" value="TreeGrafter"/>
</dbReference>
<dbReference type="CDD" id="cd03185">
    <property type="entry name" value="GST_C_Tau"/>
    <property type="match status" value="1"/>
</dbReference>
<accession>A0AA88ALM1</accession>
<proteinExistence type="inferred from homology"/>
<dbReference type="InterPro" id="IPR004046">
    <property type="entry name" value="GST_C"/>
</dbReference>
<dbReference type="CDD" id="cd03058">
    <property type="entry name" value="GST_N_Tau"/>
    <property type="match status" value="1"/>
</dbReference>
<dbReference type="FunFam" id="1.20.1050.10:FF:000012">
    <property type="entry name" value="Tau class glutathione S-transferase"/>
    <property type="match status" value="1"/>
</dbReference>
<dbReference type="InterPro" id="IPR004045">
    <property type="entry name" value="Glutathione_S-Trfase_N"/>
</dbReference>
<dbReference type="SFLD" id="SFLDG00358">
    <property type="entry name" value="Main_(cytGST)"/>
    <property type="match status" value="1"/>
</dbReference>
<dbReference type="SFLD" id="SFLDS00019">
    <property type="entry name" value="Glutathione_Transferase_(cytos"/>
    <property type="match status" value="1"/>
</dbReference>
<protein>
    <recommendedName>
        <fullName evidence="1">glutathione transferase</fullName>
        <ecNumber evidence="1">2.5.1.18</ecNumber>
    </recommendedName>
</protein>
<organism evidence="7 8">
    <name type="scientific">Ficus carica</name>
    <name type="common">Common fig</name>
    <dbReference type="NCBI Taxonomy" id="3494"/>
    <lineage>
        <taxon>Eukaryota</taxon>
        <taxon>Viridiplantae</taxon>
        <taxon>Streptophyta</taxon>
        <taxon>Embryophyta</taxon>
        <taxon>Tracheophyta</taxon>
        <taxon>Spermatophyta</taxon>
        <taxon>Magnoliopsida</taxon>
        <taxon>eudicotyledons</taxon>
        <taxon>Gunneridae</taxon>
        <taxon>Pentapetalae</taxon>
        <taxon>rosids</taxon>
        <taxon>fabids</taxon>
        <taxon>Rosales</taxon>
        <taxon>Moraceae</taxon>
        <taxon>Ficeae</taxon>
        <taxon>Ficus</taxon>
    </lineage>
</organism>
<dbReference type="PANTHER" id="PTHR11260">
    <property type="entry name" value="GLUTATHIONE S-TRANSFERASE, GST, SUPERFAMILY, GST DOMAIN CONTAINING"/>
    <property type="match status" value="1"/>
</dbReference>
<dbReference type="PROSITE" id="PS50404">
    <property type="entry name" value="GST_NTER"/>
    <property type="match status" value="1"/>
</dbReference>
<evidence type="ECO:0000256" key="4">
    <source>
        <dbReference type="RuleBase" id="RU003494"/>
    </source>
</evidence>
<dbReference type="Pfam" id="PF00043">
    <property type="entry name" value="GST_C"/>
    <property type="match status" value="1"/>
</dbReference>
<evidence type="ECO:0000256" key="1">
    <source>
        <dbReference type="ARBA" id="ARBA00012452"/>
    </source>
</evidence>
<name>A0AA88ALM1_FICCA</name>
<comment type="similarity">
    <text evidence="4">Belongs to the GST superfamily.</text>
</comment>
<dbReference type="Gene3D" id="3.40.30.10">
    <property type="entry name" value="Glutaredoxin"/>
    <property type="match status" value="1"/>
</dbReference>
<evidence type="ECO:0000313" key="7">
    <source>
        <dbReference type="EMBL" id="GMN46306.1"/>
    </source>
</evidence>
<dbReference type="AlphaFoldDB" id="A0AA88ALM1"/>
<evidence type="ECO:0000259" key="6">
    <source>
        <dbReference type="PROSITE" id="PS50405"/>
    </source>
</evidence>
<reference evidence="7" key="1">
    <citation type="submission" date="2023-07" db="EMBL/GenBank/DDBJ databases">
        <title>draft genome sequence of fig (Ficus carica).</title>
        <authorList>
            <person name="Takahashi T."/>
            <person name="Nishimura K."/>
        </authorList>
    </citation>
    <scope>NUCLEOTIDE SEQUENCE</scope>
</reference>
<dbReference type="InterPro" id="IPR040079">
    <property type="entry name" value="Glutathione_S-Trfase"/>
</dbReference>
<dbReference type="EC" id="2.5.1.18" evidence="1"/>
<dbReference type="Gene3D" id="1.20.1050.10">
    <property type="match status" value="1"/>
</dbReference>
<dbReference type="InterPro" id="IPR010987">
    <property type="entry name" value="Glutathione-S-Trfase_C-like"/>
</dbReference>
<comment type="caution">
    <text evidence="7">The sequence shown here is derived from an EMBL/GenBank/DDBJ whole genome shotgun (WGS) entry which is preliminary data.</text>
</comment>
<dbReference type="Pfam" id="PF02798">
    <property type="entry name" value="GST_N"/>
    <property type="match status" value="1"/>
</dbReference>
<dbReference type="Proteomes" id="UP001187192">
    <property type="component" value="Unassembled WGS sequence"/>
</dbReference>
<keyword evidence="2" id="KW-0808">Transferase</keyword>
<dbReference type="EMBL" id="BTGU01000022">
    <property type="protein sequence ID" value="GMN46306.1"/>
    <property type="molecule type" value="Genomic_DNA"/>
</dbReference>
<dbReference type="SUPFAM" id="SSF52833">
    <property type="entry name" value="Thioredoxin-like"/>
    <property type="match status" value="1"/>
</dbReference>
<gene>
    <name evidence="7" type="ORF">TIFTF001_015495</name>
</gene>
<dbReference type="SFLD" id="SFLDG01152">
    <property type="entry name" value="Main.3:_Omega-_and_Tau-like"/>
    <property type="match status" value="1"/>
</dbReference>
<dbReference type="SUPFAM" id="SSF47616">
    <property type="entry name" value="GST C-terminal domain-like"/>
    <property type="match status" value="1"/>
</dbReference>
<dbReference type="PROSITE" id="PS50405">
    <property type="entry name" value="GST_CTER"/>
    <property type="match status" value="1"/>
</dbReference>
<dbReference type="InterPro" id="IPR036282">
    <property type="entry name" value="Glutathione-S-Trfase_C_sf"/>
</dbReference>
<dbReference type="GO" id="GO:0006749">
    <property type="term" value="P:glutathione metabolic process"/>
    <property type="evidence" value="ECO:0007669"/>
    <property type="project" value="InterPro"/>
</dbReference>
<evidence type="ECO:0000259" key="5">
    <source>
        <dbReference type="PROSITE" id="PS50404"/>
    </source>
</evidence>
<feature type="domain" description="GST N-terminal" evidence="5">
    <location>
        <begin position="2"/>
        <end position="81"/>
    </location>
</feature>
<dbReference type="PANTHER" id="PTHR11260:SF614">
    <property type="entry name" value="GLUTATHIONE S-TRANSFERASE"/>
    <property type="match status" value="1"/>
</dbReference>
<evidence type="ECO:0000313" key="8">
    <source>
        <dbReference type="Proteomes" id="UP001187192"/>
    </source>
</evidence>
<evidence type="ECO:0000256" key="2">
    <source>
        <dbReference type="ARBA" id="ARBA00022679"/>
    </source>
</evidence>
<sequence length="224" mass="25753">MGEVKVIGSTKSLFCTRIEWALKLKGVEYEYLNEDLKNKSPTLLKYNPVHKKVPVLLHDGKSIAESLVILEYIDEVWTQNPLLPQDPYQRTISRFWAKFSDEKVLLGSFGACKAQGEEKQKAVESAHESQAFLEKEIEGKKYSGGESIGYLDLTIGWIPLWISVMEEVDEMKLIETEKFPFLHKWSQNFMETPLIRECLPSGEALLEHFHTTISFLRSLEANKQ</sequence>
<dbReference type="InterPro" id="IPR045074">
    <property type="entry name" value="GST_C_Tau"/>
</dbReference>
<feature type="domain" description="GST C-terminal" evidence="6">
    <location>
        <begin position="86"/>
        <end position="224"/>
    </location>
</feature>
<dbReference type="InterPro" id="IPR036249">
    <property type="entry name" value="Thioredoxin-like_sf"/>
</dbReference>